<dbReference type="OrthoDB" id="6377051at2759"/>
<protein>
    <submittedName>
        <fullName evidence="3">Monocarboxylate transporter 12-B-like 4</fullName>
    </submittedName>
</protein>
<dbReference type="Pfam" id="PF07690">
    <property type="entry name" value="MFS_1"/>
    <property type="match status" value="2"/>
</dbReference>
<keyword evidence="2" id="KW-0472">Membrane</keyword>
<dbReference type="PANTHER" id="PTHR11360:SF163">
    <property type="entry name" value="MONOCARBOXYLATE TRANSPORTER 9-LIKE PROTEIN"/>
    <property type="match status" value="1"/>
</dbReference>
<feature type="transmembrane region" description="Helical" evidence="2">
    <location>
        <begin position="459"/>
        <end position="479"/>
    </location>
</feature>
<evidence type="ECO:0000256" key="2">
    <source>
        <dbReference type="SAM" id="Phobius"/>
    </source>
</evidence>
<keyword evidence="2" id="KW-1133">Transmembrane helix</keyword>
<comment type="caution">
    <text evidence="3">The sequence shown here is derived from an EMBL/GenBank/DDBJ whole genome shotgun (WGS) entry which is preliminary data.</text>
</comment>
<evidence type="ECO:0000313" key="4">
    <source>
        <dbReference type="Proteomes" id="UP000747542"/>
    </source>
</evidence>
<feature type="transmembrane region" description="Helical" evidence="2">
    <location>
        <begin position="169"/>
        <end position="196"/>
    </location>
</feature>
<dbReference type="Proteomes" id="UP000747542">
    <property type="component" value="Unassembled WGS sequence"/>
</dbReference>
<feature type="transmembrane region" description="Helical" evidence="2">
    <location>
        <begin position="203"/>
        <end position="223"/>
    </location>
</feature>
<dbReference type="PANTHER" id="PTHR11360">
    <property type="entry name" value="MONOCARBOXYLATE TRANSPORTER"/>
    <property type="match status" value="1"/>
</dbReference>
<keyword evidence="2" id="KW-0812">Transmembrane</keyword>
<accession>A0A8J5K6Y0</accession>
<feature type="region of interest" description="Disordered" evidence="1">
    <location>
        <begin position="314"/>
        <end position="336"/>
    </location>
</feature>
<feature type="transmembrane region" description="Helical" evidence="2">
    <location>
        <begin position="117"/>
        <end position="134"/>
    </location>
</feature>
<feature type="transmembrane region" description="Helical" evidence="2">
    <location>
        <begin position="428"/>
        <end position="447"/>
    </location>
</feature>
<feature type="region of interest" description="Disordered" evidence="1">
    <location>
        <begin position="349"/>
        <end position="368"/>
    </location>
</feature>
<keyword evidence="4" id="KW-1185">Reference proteome</keyword>
<feature type="region of interest" description="Disordered" evidence="1">
    <location>
        <begin position="1"/>
        <end position="23"/>
    </location>
</feature>
<evidence type="ECO:0000256" key="1">
    <source>
        <dbReference type="SAM" id="MobiDB-lite"/>
    </source>
</evidence>
<feature type="transmembrane region" description="Helical" evidence="2">
    <location>
        <begin position="547"/>
        <end position="569"/>
    </location>
</feature>
<dbReference type="GO" id="GO:0008028">
    <property type="term" value="F:monocarboxylic acid transmembrane transporter activity"/>
    <property type="evidence" value="ECO:0007669"/>
    <property type="project" value="TreeGrafter"/>
</dbReference>
<reference evidence="3" key="1">
    <citation type="journal article" date="2021" name="Sci. Adv.">
        <title>The American lobster genome reveals insights on longevity, neural, and immune adaptations.</title>
        <authorList>
            <person name="Polinski J.M."/>
            <person name="Zimin A.V."/>
            <person name="Clark K.F."/>
            <person name="Kohn A.B."/>
            <person name="Sadowski N."/>
            <person name="Timp W."/>
            <person name="Ptitsyn A."/>
            <person name="Khanna P."/>
            <person name="Romanova D.Y."/>
            <person name="Williams P."/>
            <person name="Greenwood S.J."/>
            <person name="Moroz L.L."/>
            <person name="Walt D.R."/>
            <person name="Bodnar A.G."/>
        </authorList>
    </citation>
    <scope>NUCLEOTIDE SEQUENCE</scope>
    <source>
        <strain evidence="3">GMGI-L3</strain>
    </source>
</reference>
<dbReference type="EMBL" id="JAHLQT010020576">
    <property type="protein sequence ID" value="KAG7168115.1"/>
    <property type="molecule type" value="Genomic_DNA"/>
</dbReference>
<feature type="transmembrane region" description="Helical" evidence="2">
    <location>
        <begin position="78"/>
        <end position="105"/>
    </location>
</feature>
<evidence type="ECO:0000313" key="3">
    <source>
        <dbReference type="EMBL" id="KAG7168115.1"/>
    </source>
</evidence>
<organism evidence="3 4">
    <name type="scientific">Homarus americanus</name>
    <name type="common">American lobster</name>
    <dbReference type="NCBI Taxonomy" id="6706"/>
    <lineage>
        <taxon>Eukaryota</taxon>
        <taxon>Metazoa</taxon>
        <taxon>Ecdysozoa</taxon>
        <taxon>Arthropoda</taxon>
        <taxon>Crustacea</taxon>
        <taxon>Multicrustacea</taxon>
        <taxon>Malacostraca</taxon>
        <taxon>Eumalacostraca</taxon>
        <taxon>Eucarida</taxon>
        <taxon>Decapoda</taxon>
        <taxon>Pleocyemata</taxon>
        <taxon>Astacidea</taxon>
        <taxon>Nephropoidea</taxon>
        <taxon>Nephropidae</taxon>
        <taxon>Homarus</taxon>
    </lineage>
</organism>
<dbReference type="InterPro" id="IPR050327">
    <property type="entry name" value="Proton-linked_MCT"/>
</dbReference>
<proteinExistence type="predicted"/>
<gene>
    <name evidence="3" type="ORF">Hamer_G023534</name>
</gene>
<sequence>MTETQVTMTNSLGAFTGGSSRRGSASVTEAECKDGTTCSSTDLRKIINAREESHHMGAEVKKQDAATQMRPPDGGWGWLVVLGCVLIMTLSSLFGICFGVIFSRYLMEERSSSSTNAWIFNTMYCLWNMTGIFIRPLTSEFGWRKVGVFGGLLCSVSYVMSAFTPSPEFLFFSFSLLGGVGAGMMVTMCLVIVPLYFDKKRGVANAIMLGGMSFGQIVAPPVVRFLQDEFSFRGATMILGALVLHGCLGASFFHPIEWHLKKPTLQRESLPPEDEAPMISPKESKLCISEGLVNSQSPVAFAIRTDDLEADTMRARGGRPFVSETSSESRKSSSLCTSTLDLNDIETVTDADQRDEYHPDDEDPQKTSSSVCSVMFRVLRSTISDLGILRSPRACIIAVAKSLSLNAGLNFMMIVPFAMQAAGHTLDDSAWCISVLGMCSLLFRILVSSLSDCKRFNTRVCYVFGFALISFSTFIFPLLTDLTWLLATMALLGCGIGVNMGVANLVMIDVMGRKKFPTTFGASCFTGGVGFICLGPLLGVIRDTSNSYALSILVMASMQLTSFTLWLFMPAAIRYDERKTKEEDEENN</sequence>
<feature type="transmembrane region" description="Helical" evidence="2">
    <location>
        <begin position="146"/>
        <end position="163"/>
    </location>
</feature>
<feature type="transmembrane region" description="Helical" evidence="2">
    <location>
        <begin position="485"/>
        <end position="508"/>
    </location>
</feature>
<dbReference type="AlphaFoldDB" id="A0A8J5K6Y0"/>
<dbReference type="InterPro" id="IPR011701">
    <property type="entry name" value="MFS"/>
</dbReference>
<feature type="transmembrane region" description="Helical" evidence="2">
    <location>
        <begin position="235"/>
        <end position="253"/>
    </location>
</feature>
<feature type="transmembrane region" description="Helical" evidence="2">
    <location>
        <begin position="520"/>
        <end position="541"/>
    </location>
</feature>
<feature type="transmembrane region" description="Helical" evidence="2">
    <location>
        <begin position="403"/>
        <end position="422"/>
    </location>
</feature>
<name>A0A8J5K6Y0_HOMAM</name>